<organism evidence="2 3">
    <name type="scientific">Euplotes crassus</name>
    <dbReference type="NCBI Taxonomy" id="5936"/>
    <lineage>
        <taxon>Eukaryota</taxon>
        <taxon>Sar</taxon>
        <taxon>Alveolata</taxon>
        <taxon>Ciliophora</taxon>
        <taxon>Intramacronucleata</taxon>
        <taxon>Spirotrichea</taxon>
        <taxon>Hypotrichia</taxon>
        <taxon>Euplotida</taxon>
        <taxon>Euplotidae</taxon>
        <taxon>Moneuplotes</taxon>
    </lineage>
</organism>
<keyword evidence="3" id="KW-1185">Reference proteome</keyword>
<feature type="region of interest" description="Disordered" evidence="1">
    <location>
        <begin position="296"/>
        <end position="316"/>
    </location>
</feature>
<proteinExistence type="predicted"/>
<feature type="compositionally biased region" description="Polar residues" evidence="1">
    <location>
        <begin position="303"/>
        <end position="313"/>
    </location>
</feature>
<feature type="compositionally biased region" description="Polar residues" evidence="1">
    <location>
        <begin position="443"/>
        <end position="452"/>
    </location>
</feature>
<feature type="compositionally biased region" description="Basic and acidic residues" evidence="1">
    <location>
        <begin position="431"/>
        <end position="441"/>
    </location>
</feature>
<evidence type="ECO:0000313" key="2">
    <source>
        <dbReference type="EMBL" id="CAI2385034.1"/>
    </source>
</evidence>
<name>A0AAD1Y5S8_EUPCR</name>
<feature type="compositionally biased region" description="Basic and acidic residues" evidence="1">
    <location>
        <begin position="411"/>
        <end position="423"/>
    </location>
</feature>
<accession>A0AAD1Y5S8</accession>
<dbReference type="EMBL" id="CAMPGE010027401">
    <property type="protein sequence ID" value="CAI2385034.1"/>
    <property type="molecule type" value="Genomic_DNA"/>
</dbReference>
<evidence type="ECO:0000256" key="1">
    <source>
        <dbReference type="SAM" id="MobiDB-lite"/>
    </source>
</evidence>
<gene>
    <name evidence="2" type="ORF">ECRASSUSDP1_LOCUS26576</name>
</gene>
<sequence length="699" mass="80067">MDLRGSINQWRTLTKQLIIRSAELLLEARFPEMASGPNSIDNPLNYPWRKKFFGKFGLKRDLKTFPDFNKIGEVNSLALSFYVSPLSAKVSPRGESSKDCDNRGDIKTIETWNISLLINEDYTDDDKRLINCYSKILGNISSKVKELPSSEFVNKIGKRLGELEHILHYQLRSDPTSSTSPVEKTTSKCGISGVKSKTKSTEFKFDIGFGSIKYEIEYITIKSLAKINQYLLKNFDPAYSNIEESKIKHGFSNHSKSRDSSEDSKEEEYVALDDSDDFVLITTSDHFVDLKEDGKDLSHQDTKVNPQKSSSGVNDDDDYNFDSVALFNNKNPSSKIKDVPSLKYADPQRKRINSDTTACSRVKNMLTKLKLYENEKNPEVFEKKQFEFKNVVSPAYIDNLVINEAYFDRQDEPKPKKKESFHDDFEDDEFNPFRESSKKASDALSSPKSNQGPAFRGLREFRTSIDASDPNYMNNMTTRNLRGNKTHRKFTLSFDGDNKQSQEVEDSFVKLDDGISMPYKLNSFRENEEIIKEEEDASFEIEHEDDYFTDDLADFIPHIDKSLQINADTQEYDMGDESPYKSKMHGAKLGEEIIENNSAEFESILLSLGQAITDSTINNLDTSDDYCLFLNNMEDLRKRIDSRATEVSCDSYSSSRDRKSLTTSTDYNSETREILLNNYMEIIELKEKINKSSFDSILN</sequence>
<dbReference type="Proteomes" id="UP001295684">
    <property type="component" value="Unassembled WGS sequence"/>
</dbReference>
<protein>
    <submittedName>
        <fullName evidence="2">Uncharacterized protein</fullName>
    </submittedName>
</protein>
<reference evidence="2" key="1">
    <citation type="submission" date="2023-07" db="EMBL/GenBank/DDBJ databases">
        <authorList>
            <consortium name="AG Swart"/>
            <person name="Singh M."/>
            <person name="Singh A."/>
            <person name="Seah K."/>
            <person name="Emmerich C."/>
        </authorList>
    </citation>
    <scope>NUCLEOTIDE SEQUENCE</scope>
    <source>
        <strain evidence="2">DP1</strain>
    </source>
</reference>
<dbReference type="AlphaFoldDB" id="A0AAD1Y5S8"/>
<evidence type="ECO:0000313" key="3">
    <source>
        <dbReference type="Proteomes" id="UP001295684"/>
    </source>
</evidence>
<comment type="caution">
    <text evidence="2">The sequence shown here is derived from an EMBL/GenBank/DDBJ whole genome shotgun (WGS) entry which is preliminary data.</text>
</comment>
<feature type="region of interest" description="Disordered" evidence="1">
    <location>
        <begin position="411"/>
        <end position="458"/>
    </location>
</feature>